<gene>
    <name evidence="2" type="ORF">LTR05_001733</name>
</gene>
<name>A0AAN7YKF5_9EURO</name>
<dbReference type="PANTHER" id="PTHR32251:SF23">
    <property type="entry name" value="3-OXO-5-ALPHA-STEROID 4-DEHYDROGENASE (DUF1295)"/>
    <property type="match status" value="1"/>
</dbReference>
<keyword evidence="1" id="KW-1133">Transmembrane helix</keyword>
<keyword evidence="3" id="KW-1185">Reference proteome</keyword>
<dbReference type="Gene3D" id="1.20.120.1630">
    <property type="match status" value="1"/>
</dbReference>
<protein>
    <recommendedName>
        <fullName evidence="4">DUF1295-domain-containing protein</fullName>
    </recommendedName>
</protein>
<comment type="caution">
    <text evidence="2">The sequence shown here is derived from an EMBL/GenBank/DDBJ whole genome shotgun (WGS) entry which is preliminary data.</text>
</comment>
<dbReference type="Pfam" id="PF06966">
    <property type="entry name" value="DUF1295"/>
    <property type="match status" value="1"/>
</dbReference>
<reference evidence="2 3" key="1">
    <citation type="submission" date="2023-08" db="EMBL/GenBank/DDBJ databases">
        <title>Black Yeasts Isolated from many extreme environments.</title>
        <authorList>
            <person name="Coleine C."/>
            <person name="Stajich J.E."/>
            <person name="Selbmann L."/>
        </authorList>
    </citation>
    <scope>NUCLEOTIDE SEQUENCE [LARGE SCALE GENOMIC DNA]</scope>
    <source>
        <strain evidence="2 3">CCFEE 5910</strain>
    </source>
</reference>
<feature type="transmembrane region" description="Helical" evidence="1">
    <location>
        <begin position="156"/>
        <end position="180"/>
    </location>
</feature>
<dbReference type="InterPro" id="IPR010721">
    <property type="entry name" value="UstE-like"/>
</dbReference>
<keyword evidence="1" id="KW-0812">Transmembrane</keyword>
<dbReference type="PANTHER" id="PTHR32251">
    <property type="entry name" value="3-OXO-5-ALPHA-STEROID 4-DEHYDROGENASE"/>
    <property type="match status" value="1"/>
</dbReference>
<dbReference type="GO" id="GO:0016020">
    <property type="term" value="C:membrane"/>
    <property type="evidence" value="ECO:0007669"/>
    <property type="project" value="TreeGrafter"/>
</dbReference>
<organism evidence="2 3">
    <name type="scientific">Lithohypha guttulata</name>
    <dbReference type="NCBI Taxonomy" id="1690604"/>
    <lineage>
        <taxon>Eukaryota</taxon>
        <taxon>Fungi</taxon>
        <taxon>Dikarya</taxon>
        <taxon>Ascomycota</taxon>
        <taxon>Pezizomycotina</taxon>
        <taxon>Eurotiomycetes</taxon>
        <taxon>Chaetothyriomycetidae</taxon>
        <taxon>Chaetothyriales</taxon>
        <taxon>Trichomeriaceae</taxon>
        <taxon>Lithohypha</taxon>
    </lineage>
</organism>
<dbReference type="EMBL" id="JAVRRJ010000001">
    <property type="protein sequence ID" value="KAK5091548.1"/>
    <property type="molecule type" value="Genomic_DNA"/>
</dbReference>
<feature type="transmembrane region" description="Helical" evidence="1">
    <location>
        <begin position="60"/>
        <end position="78"/>
    </location>
</feature>
<evidence type="ECO:0000313" key="2">
    <source>
        <dbReference type="EMBL" id="KAK5091548.1"/>
    </source>
</evidence>
<evidence type="ECO:0000256" key="1">
    <source>
        <dbReference type="SAM" id="Phobius"/>
    </source>
</evidence>
<keyword evidence="1" id="KW-0472">Membrane</keyword>
<evidence type="ECO:0000313" key="3">
    <source>
        <dbReference type="Proteomes" id="UP001309876"/>
    </source>
</evidence>
<dbReference type="Proteomes" id="UP001309876">
    <property type="component" value="Unassembled WGS sequence"/>
</dbReference>
<evidence type="ECO:0008006" key="4">
    <source>
        <dbReference type="Google" id="ProtNLM"/>
    </source>
</evidence>
<dbReference type="AlphaFoldDB" id="A0AAN7YKF5"/>
<sequence length="382" mass="44132">MAPANISMALPVVKLATDCADYADTLAPYLDQLRPLPSLITEHITSAAALKQLYIDTNPFVSGLAISLFLSPFFLFAAELNQNWSQIDRVWSILPTLYNAHWMIWAHLSGLSTERLDLRLFVSLVWSVRLTYNYWRRGGYNIGSEDYRWAIIKRRIGQPWFFILDVTFIALAQNVLLFLVTSPSYIALLVSRLDTANNDRALTSLDYYFAGQILYLIGQTWLSDQQQWDYHSVKHQYQKTARVPTHCGFTAEELDRGFRTSGLWAYSRHPNFTSEQLVWWSFYLWSSLLAGKPFNWTIVGPVIYSLIFVGSTPITEYISEGKYPEYKEYRQQVGMFLPKSFSAPRFSGRYSPKKKRIADGNNYATKKNAEDYAQAKTRYDLR</sequence>
<accession>A0AAN7YKF5</accession>
<proteinExistence type="predicted"/>